<name>A0A840MMR3_9PROT</name>
<dbReference type="InterPro" id="IPR017748">
    <property type="entry name" value="TagF"/>
</dbReference>
<protein>
    <submittedName>
        <fullName evidence="1">Type VI secretion system protein ImpM</fullName>
    </submittedName>
</protein>
<proteinExistence type="predicted"/>
<dbReference type="InterPro" id="IPR038225">
    <property type="entry name" value="TagF_sf"/>
</dbReference>
<keyword evidence="2" id="KW-1185">Reference proteome</keyword>
<dbReference type="AlphaFoldDB" id="A0A840MMR3"/>
<evidence type="ECO:0000313" key="1">
    <source>
        <dbReference type="EMBL" id="MBB5018755.1"/>
    </source>
</evidence>
<dbReference type="Gene3D" id="3.40.1730.10">
    <property type="entry name" value="pa0076 domain"/>
    <property type="match status" value="1"/>
</dbReference>
<accession>A0A840MMR3</accession>
<dbReference type="EMBL" id="JACHHY010000011">
    <property type="protein sequence ID" value="MBB5018755.1"/>
    <property type="molecule type" value="Genomic_DNA"/>
</dbReference>
<organism evidence="1 2">
    <name type="scientific">Chitinivorax tropicus</name>
    <dbReference type="NCBI Taxonomy" id="714531"/>
    <lineage>
        <taxon>Bacteria</taxon>
        <taxon>Pseudomonadati</taxon>
        <taxon>Pseudomonadota</taxon>
        <taxon>Betaproteobacteria</taxon>
        <taxon>Chitinivorax</taxon>
    </lineage>
</organism>
<gene>
    <name evidence="1" type="ORF">HNQ59_002048</name>
</gene>
<comment type="caution">
    <text evidence="1">The sequence shown here is derived from an EMBL/GenBank/DDBJ whole genome shotgun (WGS) entry which is preliminary data.</text>
</comment>
<reference evidence="1 2" key="1">
    <citation type="submission" date="2020-08" db="EMBL/GenBank/DDBJ databases">
        <title>Genomic Encyclopedia of Type Strains, Phase IV (KMG-IV): sequencing the most valuable type-strain genomes for metagenomic binning, comparative biology and taxonomic classification.</title>
        <authorList>
            <person name="Goeker M."/>
        </authorList>
    </citation>
    <scope>NUCLEOTIDE SEQUENCE [LARGE SCALE GENOMIC DNA]</scope>
    <source>
        <strain evidence="1 2">DSM 27165</strain>
    </source>
</reference>
<dbReference type="Pfam" id="PF09867">
    <property type="entry name" value="TagF_N"/>
    <property type="match status" value="1"/>
</dbReference>
<dbReference type="PIRSF" id="PIRSF029287">
    <property type="entry name" value="UCP029287"/>
    <property type="match status" value="1"/>
</dbReference>
<dbReference type="Proteomes" id="UP000575898">
    <property type="component" value="Unassembled WGS sequence"/>
</dbReference>
<evidence type="ECO:0000313" key="2">
    <source>
        <dbReference type="Proteomes" id="UP000575898"/>
    </source>
</evidence>
<dbReference type="RefSeq" id="WP_184038534.1">
    <property type="nucleotide sequence ID" value="NZ_JACHHY010000011.1"/>
</dbReference>
<sequence>MSVGFFGKVPSHGDFLCRRLPTSFTEPWDQWLQQAMMHSQTALEEQWLPHYLVAPIWRFALGRGVLGPDNWAGILVPSVDKVGRYFPLTLAAPTALPAQWPDVCGLGAWFDGLEGWALHALSEDFDLAGFDQALLALPPWAPPAVHVPPGWPLMLSLVQTHPMESVNQVLFDRHSLWWTMGSADVAAVMQGYVGLPPPEAFAGMMAGG</sequence>
<dbReference type="NCBIfam" id="TIGR03373">
    <property type="entry name" value="VI_minor_4"/>
    <property type="match status" value="1"/>
</dbReference>